<dbReference type="EMBL" id="CP051143">
    <property type="protein sequence ID" value="QIX02395.1"/>
    <property type="molecule type" value="Genomic_DNA"/>
</dbReference>
<dbReference type="AlphaFoldDB" id="A0A6H0Y668"/>
<proteinExistence type="predicted"/>
<dbReference type="PANTHER" id="PTHR43861:SF1">
    <property type="entry name" value="TRANS-ACONITATE 2-METHYLTRANSFERASE"/>
    <property type="match status" value="1"/>
</dbReference>
<evidence type="ECO:0000313" key="4">
    <source>
        <dbReference type="EMBL" id="QIX02395.1"/>
    </source>
</evidence>
<dbReference type="Pfam" id="PF13649">
    <property type="entry name" value="Methyltransf_25"/>
    <property type="match status" value="1"/>
</dbReference>
<dbReference type="GO" id="GO:0032259">
    <property type="term" value="P:methylation"/>
    <property type="evidence" value="ECO:0007669"/>
    <property type="project" value="UniProtKB-KW"/>
</dbReference>
<dbReference type="InterPro" id="IPR029063">
    <property type="entry name" value="SAM-dependent_MTases_sf"/>
</dbReference>
<keyword evidence="5" id="KW-1185">Reference proteome</keyword>
<dbReference type="CDD" id="cd02440">
    <property type="entry name" value="AdoMet_MTases"/>
    <property type="match status" value="1"/>
</dbReference>
<evidence type="ECO:0000259" key="3">
    <source>
        <dbReference type="Pfam" id="PF13649"/>
    </source>
</evidence>
<gene>
    <name evidence="4" type="ORF">AMS68_007912</name>
</gene>
<protein>
    <recommendedName>
        <fullName evidence="3">Methyltransferase domain-containing protein</fullName>
    </recommendedName>
</protein>
<keyword evidence="1" id="KW-0489">Methyltransferase</keyword>
<dbReference type="InterPro" id="IPR041698">
    <property type="entry name" value="Methyltransf_25"/>
</dbReference>
<name>A0A6H0Y668_9PEZI</name>
<reference evidence="4 5" key="1">
    <citation type="journal article" date="2016" name="Sci. Rep.">
        <title>Peltaster fructicola genome reveals evolution from an invasive phytopathogen to an ectophytic parasite.</title>
        <authorList>
            <person name="Xu C."/>
            <person name="Chen H."/>
            <person name="Gleason M.L."/>
            <person name="Xu J.R."/>
            <person name="Liu H."/>
            <person name="Zhang R."/>
            <person name="Sun G."/>
        </authorList>
    </citation>
    <scope>NUCLEOTIDE SEQUENCE [LARGE SCALE GENOMIC DNA]</scope>
    <source>
        <strain evidence="4 5">LNHT1506</strain>
    </source>
</reference>
<dbReference type="SUPFAM" id="SSF53335">
    <property type="entry name" value="S-adenosyl-L-methionine-dependent methyltransferases"/>
    <property type="match status" value="1"/>
</dbReference>
<organism evidence="4 5">
    <name type="scientific">Peltaster fructicola</name>
    <dbReference type="NCBI Taxonomy" id="286661"/>
    <lineage>
        <taxon>Eukaryota</taxon>
        <taxon>Fungi</taxon>
        <taxon>Dikarya</taxon>
        <taxon>Ascomycota</taxon>
        <taxon>Pezizomycotina</taxon>
        <taxon>Dothideomycetes</taxon>
        <taxon>Dothideomycetes incertae sedis</taxon>
        <taxon>Peltaster</taxon>
    </lineage>
</organism>
<keyword evidence="2" id="KW-0808">Transferase</keyword>
<dbReference type="Gene3D" id="3.40.50.150">
    <property type="entry name" value="Vaccinia Virus protein VP39"/>
    <property type="match status" value="1"/>
</dbReference>
<dbReference type="GO" id="GO:0008168">
    <property type="term" value="F:methyltransferase activity"/>
    <property type="evidence" value="ECO:0007669"/>
    <property type="project" value="UniProtKB-KW"/>
</dbReference>
<feature type="domain" description="Methyltransferase" evidence="3">
    <location>
        <begin position="46"/>
        <end position="137"/>
    </location>
</feature>
<dbReference type="PANTHER" id="PTHR43861">
    <property type="entry name" value="TRANS-ACONITATE 2-METHYLTRANSFERASE-RELATED"/>
    <property type="match status" value="1"/>
</dbReference>
<dbReference type="OrthoDB" id="540004at2759"/>
<evidence type="ECO:0000256" key="1">
    <source>
        <dbReference type="ARBA" id="ARBA00022603"/>
    </source>
</evidence>
<accession>A0A6H0Y668</accession>
<evidence type="ECO:0000256" key="2">
    <source>
        <dbReference type="ARBA" id="ARBA00022679"/>
    </source>
</evidence>
<dbReference type="Proteomes" id="UP000503462">
    <property type="component" value="Chromosome 5"/>
</dbReference>
<evidence type="ECO:0000313" key="5">
    <source>
        <dbReference type="Proteomes" id="UP000503462"/>
    </source>
</evidence>
<sequence length="213" mass="24062">MENKEIVRKGYNVIAEKYLAWFQGRPMLHEEKLNQVLEHLNSQSRVLELGCGAGTPITKRLTERVAEVVANDYSEKQIELAKQNAPKAKLIHGDMAQLEFEPESFDAIVAFYSFFHLPKEAHQPLLKKIHSWLKKDGLLMYTHSVEDKEYNSSFLGVDTFFGSFGVDGNVKLAEDSGFEIIQAEVRAQGDVADPDDPDNGVSFLWIFAKKKSA</sequence>